<dbReference type="AlphaFoldDB" id="A0A556TY49"/>
<gene>
    <name evidence="1" type="ORF">Baya_6379</name>
</gene>
<accession>A0A556TY49</accession>
<keyword evidence="2" id="KW-1185">Reference proteome</keyword>
<evidence type="ECO:0000313" key="1">
    <source>
        <dbReference type="EMBL" id="TSL22083.1"/>
    </source>
</evidence>
<dbReference type="OrthoDB" id="8839831at2759"/>
<protein>
    <submittedName>
        <fullName evidence="1">Uncharacterized protein</fullName>
    </submittedName>
</protein>
<dbReference type="EMBL" id="VCAZ01000028">
    <property type="protein sequence ID" value="TSL22083.1"/>
    <property type="molecule type" value="Genomic_DNA"/>
</dbReference>
<reference evidence="1 2" key="1">
    <citation type="journal article" date="2019" name="Genome Biol. Evol.">
        <title>Whole-Genome Sequencing of the Giant Devil Catfish, Bagarius yarrelli.</title>
        <authorList>
            <person name="Jiang W."/>
            <person name="Lv Y."/>
            <person name="Cheng L."/>
            <person name="Yang K."/>
            <person name="Chao B."/>
            <person name="Wang X."/>
            <person name="Li Y."/>
            <person name="Pan X."/>
            <person name="You X."/>
            <person name="Zhang Y."/>
            <person name="Yang J."/>
            <person name="Li J."/>
            <person name="Zhang X."/>
            <person name="Liu S."/>
            <person name="Sun C."/>
            <person name="Yang J."/>
            <person name="Shi Q."/>
        </authorList>
    </citation>
    <scope>NUCLEOTIDE SEQUENCE [LARGE SCALE GENOMIC DNA]</scope>
    <source>
        <strain evidence="1">JWS20170419001</strain>
        <tissue evidence="1">Muscle</tissue>
    </source>
</reference>
<evidence type="ECO:0000313" key="2">
    <source>
        <dbReference type="Proteomes" id="UP000319801"/>
    </source>
</evidence>
<dbReference type="Proteomes" id="UP000319801">
    <property type="component" value="Unassembled WGS sequence"/>
</dbReference>
<sequence length="116" mass="12734">MSESFGQGLQYRSMSQLCVSGAAFQETCSLSQDIQDTSLGSGTTRQGLTMDKVSVQAGMDFLRSKLEGSLDALMKTKQELESLLPVEGNSELRSFLLMGPADLHKELKRHKELCES</sequence>
<name>A0A556TY49_BAGYA</name>
<comment type="caution">
    <text evidence="1">The sequence shown here is derived from an EMBL/GenBank/DDBJ whole genome shotgun (WGS) entry which is preliminary data.</text>
</comment>
<proteinExistence type="predicted"/>
<organism evidence="1 2">
    <name type="scientific">Bagarius yarrelli</name>
    <name type="common">Goonch</name>
    <name type="synonym">Bagrus yarrelli</name>
    <dbReference type="NCBI Taxonomy" id="175774"/>
    <lineage>
        <taxon>Eukaryota</taxon>
        <taxon>Metazoa</taxon>
        <taxon>Chordata</taxon>
        <taxon>Craniata</taxon>
        <taxon>Vertebrata</taxon>
        <taxon>Euteleostomi</taxon>
        <taxon>Actinopterygii</taxon>
        <taxon>Neopterygii</taxon>
        <taxon>Teleostei</taxon>
        <taxon>Ostariophysi</taxon>
        <taxon>Siluriformes</taxon>
        <taxon>Sisoridae</taxon>
        <taxon>Sisorinae</taxon>
        <taxon>Bagarius</taxon>
    </lineage>
</organism>